<accession>A0AAE9WCY4</accession>
<evidence type="ECO:0000256" key="5">
    <source>
        <dbReference type="ARBA" id="ARBA00022737"/>
    </source>
</evidence>
<keyword evidence="6" id="KW-0804">Transcription</keyword>
<dbReference type="GO" id="GO:0045943">
    <property type="term" value="P:positive regulation of transcription by RNA polymerase I"/>
    <property type="evidence" value="ECO:0007669"/>
    <property type="project" value="InterPro"/>
</dbReference>
<dbReference type="RefSeq" id="XP_056037816.1">
    <property type="nucleotide sequence ID" value="XM_056182293.1"/>
</dbReference>
<comment type="subcellular location">
    <subcellularLocation>
        <location evidence="1">Nucleus</location>
        <location evidence="1">Nucleolus</location>
    </subcellularLocation>
</comment>
<keyword evidence="7" id="KW-0539">Nucleus</keyword>
<sequence>MKEVKRAEKDPSMGRKEVKDPWTKHAYLGGRMVPQLPAIYSNDNKFLFITYDTFVGIFSLITGECVNRIFFTTQNNDSTPVAVLLSPQNAFELYLVFRSGFVSVHDWATTELLRTMEISTHVHAATFSGNTLFAVTDAQPSKSGPSNERFILYALLPSVSEKSSSLNPTFIFKFNDFIALSSSQTSANCPTVGVLTNDKVMFAVNVPKKKKHQSRWEVHEHKFNQPQALTHIAIHETKVAVADSEGRIHTFSDFTSSRVSGPRILHWHANALGGLTWALDGEYLVSGGQEGVLVLWTLETSHRQFLPRLGSSIHSISVSKNSDSYALHLGDNSLTVIKAVDLTEQIHVRGIHHMIPSSFNKEESEDDRKVPSEVFNISTINNQGEMMLLYSSCFNGHFVALQQYDLKADACIRNCEVARYSYGSVSKTAAASPNNETGYISSIAVASSSDDSYIATLDCWTTNTVDQHQRKIKQKALKFWQFDAIAKAWKLMTRIDQPHDNNQGVLGLIGMTTGNKFITLGTDATLRIWTLNSRTWVCSAMRRFANIIGSSASSFSHALASSLDGSIIAFGFDACVHLVHSESLETMFTIEVPHGGPTENIKFLGEEYLVIVSQRRLMVWNVVSMTAQWTLAGKFTGLLATSRNGQEFAVVDTNSSYSRLLIFSSDYPNLLSLHIFKNSPLALHFAHGAFLLLDDKSALHVYGGTLASKVPASKPPVIEPTKSLLGDFKYGVSAVIKSNTNAANVEPIYKRLTASMVHNLFNLPSTSPVDMESMYHGFSQLAVGEPLGSLGSKVASMSSN</sequence>
<dbReference type="GO" id="GO:0003723">
    <property type="term" value="F:RNA binding"/>
    <property type="evidence" value="ECO:0007669"/>
    <property type="project" value="InterPro"/>
</dbReference>
<keyword evidence="11" id="KW-1185">Reference proteome</keyword>
<proteinExistence type="predicted"/>
<dbReference type="SUPFAM" id="SSF101908">
    <property type="entry name" value="Putative isomerase YbhE"/>
    <property type="match status" value="1"/>
</dbReference>
<evidence type="ECO:0000256" key="3">
    <source>
        <dbReference type="ARBA" id="ARBA00022552"/>
    </source>
</evidence>
<dbReference type="Proteomes" id="UP001212411">
    <property type="component" value="Chromosome 2"/>
</dbReference>
<dbReference type="Pfam" id="PF23869">
    <property type="entry name" value="Beta-prop_WDR75_1st"/>
    <property type="match status" value="1"/>
</dbReference>
<evidence type="ECO:0000256" key="8">
    <source>
        <dbReference type="PROSITE-ProRule" id="PRU00221"/>
    </source>
</evidence>
<evidence type="ECO:0000256" key="2">
    <source>
        <dbReference type="ARBA" id="ARBA00022517"/>
    </source>
</evidence>
<reference evidence="10 11" key="1">
    <citation type="journal article" date="2023" name="G3 (Bethesda)">
        <title>A high-quality reference genome for the fission yeast Schizosaccharomyces osmophilus.</title>
        <authorList>
            <person name="Jia G.S."/>
            <person name="Zhang W.C."/>
            <person name="Liang Y."/>
            <person name="Liu X.H."/>
            <person name="Rhind N."/>
            <person name="Pidoux A."/>
            <person name="Brysch-Herzberg M."/>
            <person name="Du L.L."/>
        </authorList>
    </citation>
    <scope>NUCLEOTIDE SEQUENCE [LARGE SCALE GENOMIC DNA]</scope>
    <source>
        <strain evidence="10 11">CBS 15793</strain>
    </source>
</reference>
<keyword evidence="3" id="KW-0698">rRNA processing</keyword>
<evidence type="ECO:0000256" key="6">
    <source>
        <dbReference type="ARBA" id="ARBA00023163"/>
    </source>
</evidence>
<gene>
    <name evidence="10" type="primary">nan1</name>
    <name evidence="10" type="ORF">SOMG_03503</name>
</gene>
<evidence type="ECO:0000313" key="11">
    <source>
        <dbReference type="Proteomes" id="UP001212411"/>
    </source>
</evidence>
<dbReference type="EMBL" id="CP115612">
    <property type="protein sequence ID" value="WBW73573.1"/>
    <property type="molecule type" value="Genomic_DNA"/>
</dbReference>
<dbReference type="PROSITE" id="PS50082">
    <property type="entry name" value="WD_REPEATS_2"/>
    <property type="match status" value="1"/>
</dbReference>
<dbReference type="SUPFAM" id="SSF50998">
    <property type="entry name" value="Quinoprotein alcohol dehydrogenase-like"/>
    <property type="match status" value="1"/>
</dbReference>
<evidence type="ECO:0000256" key="7">
    <source>
        <dbReference type="ARBA" id="ARBA00023242"/>
    </source>
</evidence>
<evidence type="ECO:0000256" key="4">
    <source>
        <dbReference type="ARBA" id="ARBA00022574"/>
    </source>
</evidence>
<keyword evidence="2" id="KW-0690">Ribosome biogenesis</keyword>
<organism evidence="10 11">
    <name type="scientific">Schizosaccharomyces osmophilus</name>
    <dbReference type="NCBI Taxonomy" id="2545709"/>
    <lineage>
        <taxon>Eukaryota</taxon>
        <taxon>Fungi</taxon>
        <taxon>Dikarya</taxon>
        <taxon>Ascomycota</taxon>
        <taxon>Taphrinomycotina</taxon>
        <taxon>Schizosaccharomycetes</taxon>
        <taxon>Schizosaccharomycetales</taxon>
        <taxon>Schizosaccharomycetaceae</taxon>
        <taxon>Schizosaccharomyces</taxon>
    </lineage>
</organism>
<dbReference type="Gene3D" id="2.130.10.10">
    <property type="entry name" value="YVTN repeat-like/Quinoprotein amine dehydrogenase"/>
    <property type="match status" value="2"/>
</dbReference>
<evidence type="ECO:0000259" key="9">
    <source>
        <dbReference type="Pfam" id="PF23769"/>
    </source>
</evidence>
<feature type="domain" description="WD repeat-containing protein 75 second beta-propeller" evidence="9">
    <location>
        <begin position="463"/>
        <end position="669"/>
    </location>
</feature>
<dbReference type="InterPro" id="IPR001680">
    <property type="entry name" value="WD40_rpt"/>
</dbReference>
<dbReference type="KEGG" id="som:SOMG_03503"/>
<evidence type="ECO:0000256" key="1">
    <source>
        <dbReference type="ARBA" id="ARBA00004604"/>
    </source>
</evidence>
<dbReference type="Pfam" id="PF23769">
    <property type="entry name" value="Beta-prop_WDR75_2nd"/>
    <property type="match status" value="1"/>
</dbReference>
<evidence type="ECO:0000313" key="10">
    <source>
        <dbReference type="EMBL" id="WBW73573.1"/>
    </source>
</evidence>
<keyword evidence="4 8" id="KW-0853">WD repeat</keyword>
<dbReference type="SMART" id="SM00320">
    <property type="entry name" value="WD40"/>
    <property type="match status" value="3"/>
</dbReference>
<dbReference type="InterPro" id="IPR057644">
    <property type="entry name" value="Beta-prop_WDR75_2nd"/>
</dbReference>
<dbReference type="InterPro" id="IPR011047">
    <property type="entry name" value="Quinoprotein_ADH-like_sf"/>
</dbReference>
<dbReference type="InterPro" id="IPR053826">
    <property type="entry name" value="WDR75"/>
</dbReference>
<dbReference type="InterPro" id="IPR015943">
    <property type="entry name" value="WD40/YVTN_repeat-like_dom_sf"/>
</dbReference>
<dbReference type="PANTHER" id="PTHR44215">
    <property type="entry name" value="WD REPEAT-CONTAINING PROTEIN 75"/>
    <property type="match status" value="1"/>
</dbReference>
<dbReference type="GO" id="GO:0032040">
    <property type="term" value="C:small-subunit processome"/>
    <property type="evidence" value="ECO:0007669"/>
    <property type="project" value="InterPro"/>
</dbReference>
<dbReference type="PANTHER" id="PTHR44215:SF1">
    <property type="entry name" value="WD REPEAT-CONTAINING PROTEIN 75"/>
    <property type="match status" value="1"/>
</dbReference>
<dbReference type="PROSITE" id="PS50294">
    <property type="entry name" value="WD_REPEATS_REGION"/>
    <property type="match status" value="1"/>
</dbReference>
<dbReference type="GO" id="GO:0006364">
    <property type="term" value="P:rRNA processing"/>
    <property type="evidence" value="ECO:0007669"/>
    <property type="project" value="UniProtKB-KW"/>
</dbReference>
<dbReference type="GO" id="GO:2000234">
    <property type="term" value="P:positive regulation of rRNA processing"/>
    <property type="evidence" value="ECO:0007669"/>
    <property type="project" value="TreeGrafter"/>
</dbReference>
<dbReference type="AlphaFoldDB" id="A0AAE9WCY4"/>
<keyword evidence="5" id="KW-0677">Repeat</keyword>
<dbReference type="GeneID" id="80876982"/>
<feature type="repeat" description="WD" evidence="8">
    <location>
        <begin position="265"/>
        <end position="306"/>
    </location>
</feature>
<protein>
    <submittedName>
        <fullName evidence="10">U3 snoRNP-associated WD repeat protein Nan1/Utp17</fullName>
    </submittedName>
</protein>
<name>A0AAE9WCY4_9SCHI</name>